<dbReference type="InterPro" id="IPR043519">
    <property type="entry name" value="NT_sf"/>
</dbReference>
<dbReference type="GO" id="GO:0009100">
    <property type="term" value="P:glycoprotein metabolic process"/>
    <property type="evidence" value="ECO:0007669"/>
    <property type="project" value="UniProtKB-ARBA"/>
</dbReference>
<comment type="caution">
    <text evidence="2">The sequence shown here is derived from an EMBL/GenBank/DDBJ whole genome shotgun (WGS) entry which is preliminary data.</text>
</comment>
<dbReference type="GO" id="GO:0016740">
    <property type="term" value="F:transferase activity"/>
    <property type="evidence" value="ECO:0007669"/>
    <property type="project" value="UniProtKB-KW"/>
</dbReference>
<dbReference type="PANTHER" id="PTHR43404:SF2">
    <property type="entry name" value="LIPOPOLYSACCHARIDE CHOLINEPHOSPHOTRANSFERASE LICD"/>
    <property type="match status" value="1"/>
</dbReference>
<organism evidence="2 3">
    <name type="scientific">Ruminococcus flavefaciens</name>
    <dbReference type="NCBI Taxonomy" id="1265"/>
    <lineage>
        <taxon>Bacteria</taxon>
        <taxon>Bacillati</taxon>
        <taxon>Bacillota</taxon>
        <taxon>Clostridia</taxon>
        <taxon>Eubacteriales</taxon>
        <taxon>Oscillospiraceae</taxon>
        <taxon>Ruminococcus</taxon>
    </lineage>
</organism>
<dbReference type="InterPro" id="IPR007074">
    <property type="entry name" value="LicD/FKTN/FKRP_NTP_transf"/>
</dbReference>
<proteinExistence type="predicted"/>
<dbReference type="AlphaFoldDB" id="A0A315XYS4"/>
<dbReference type="Pfam" id="PF04991">
    <property type="entry name" value="LicD"/>
    <property type="match status" value="1"/>
</dbReference>
<gene>
    <name evidence="2" type="ORF">IE37_02050</name>
</gene>
<name>A0A315XYS4_RUMFL</name>
<protein>
    <submittedName>
        <fullName evidence="2">Lipopolysaccharide cholinephosphotransferase</fullName>
    </submittedName>
</protein>
<evidence type="ECO:0000313" key="2">
    <source>
        <dbReference type="EMBL" id="PWJ11788.1"/>
    </source>
</evidence>
<evidence type="ECO:0000259" key="1">
    <source>
        <dbReference type="Pfam" id="PF04991"/>
    </source>
</evidence>
<dbReference type="OrthoDB" id="9786100at2"/>
<dbReference type="EMBL" id="QGDI01000008">
    <property type="protein sequence ID" value="PWJ11788.1"/>
    <property type="molecule type" value="Genomic_DNA"/>
</dbReference>
<dbReference type="Proteomes" id="UP000245720">
    <property type="component" value="Unassembled WGS sequence"/>
</dbReference>
<dbReference type="InterPro" id="IPR052942">
    <property type="entry name" value="LPS_cholinephosphotransferase"/>
</dbReference>
<feature type="domain" description="LicD/FKTN/FKRP nucleotidyltransferase" evidence="1">
    <location>
        <begin position="30"/>
        <end position="253"/>
    </location>
</feature>
<dbReference type="PANTHER" id="PTHR43404">
    <property type="entry name" value="LIPOPOLYSACCHARIDE CHOLINEPHOSPHOTRANSFERASE LICD"/>
    <property type="match status" value="1"/>
</dbReference>
<reference evidence="2 3" key="1">
    <citation type="submission" date="2018-05" db="EMBL/GenBank/DDBJ databases">
        <title>The Hungate 1000. A catalogue of reference genomes from the rumen microbiome.</title>
        <authorList>
            <person name="Kelly W."/>
        </authorList>
    </citation>
    <scope>NUCLEOTIDE SEQUENCE [LARGE SCALE GENOMIC DNA]</scope>
    <source>
        <strain evidence="2 3">SAb67</strain>
    </source>
</reference>
<dbReference type="SUPFAM" id="SSF81301">
    <property type="entry name" value="Nucleotidyltransferase"/>
    <property type="match status" value="1"/>
</dbReference>
<accession>A0A315XYS4</accession>
<keyword evidence="2" id="KW-0808">Transferase</keyword>
<dbReference type="RefSeq" id="WP_109726818.1">
    <property type="nucleotide sequence ID" value="NZ_QGDI01000008.1"/>
</dbReference>
<evidence type="ECO:0000313" key="3">
    <source>
        <dbReference type="Proteomes" id="UP000245720"/>
    </source>
</evidence>
<sequence>MSEDYRISDEELKKGQQKMLDMLLYFQEFCDKHGLMFYLHGGAAIGAVREHGFVPWDDDVDVLMPRPDYEKFEKLWEKYGDKDRYVFCKTNEKVNYHHPCASLRDPSTTFISSYNQNLDICHGIAFELGPVDACPDSAVKRFFQLFYAFVFVLFNTQRLPNNKGKLFRGASYIMYKLVPSKKVRYKIWKFAERKISQYSWENATHVCELRGSIKFMFKKYPKEWFDSVVYFDFCGHKVPLMKGYDQYLSGIFGNYKKRPPKSAQIPKHDLAFSDMDRPYTYYKGIKYFPGTKDVGGAM</sequence>